<evidence type="ECO:0000256" key="6">
    <source>
        <dbReference type="ARBA" id="ARBA00022833"/>
    </source>
</evidence>
<dbReference type="SUPFAM" id="SSF52025">
    <property type="entry name" value="PA domain"/>
    <property type="match status" value="1"/>
</dbReference>
<evidence type="ECO:0000256" key="2">
    <source>
        <dbReference type="ARBA" id="ARBA00022670"/>
    </source>
</evidence>
<feature type="domain" description="Peptidase M28" evidence="8">
    <location>
        <begin position="314"/>
        <end position="532"/>
    </location>
</feature>
<dbReference type="InterPro" id="IPR045175">
    <property type="entry name" value="M28_fam"/>
</dbReference>
<evidence type="ECO:0000256" key="4">
    <source>
        <dbReference type="ARBA" id="ARBA00022729"/>
    </source>
</evidence>
<dbReference type="Pfam" id="PF04389">
    <property type="entry name" value="Peptidase_M28"/>
    <property type="match status" value="1"/>
</dbReference>
<evidence type="ECO:0000256" key="3">
    <source>
        <dbReference type="ARBA" id="ARBA00022723"/>
    </source>
</evidence>
<dbReference type="InterPro" id="IPR046450">
    <property type="entry name" value="PA_dom_sf"/>
</dbReference>
<keyword evidence="5" id="KW-0378">Hydrolase</keyword>
<organism evidence="9 10">
    <name type="scientific">Duganella zoogloeoides</name>
    <dbReference type="NCBI Taxonomy" id="75659"/>
    <lineage>
        <taxon>Bacteria</taxon>
        <taxon>Pseudomonadati</taxon>
        <taxon>Pseudomonadota</taxon>
        <taxon>Betaproteobacteria</taxon>
        <taxon>Burkholderiales</taxon>
        <taxon>Oxalobacteraceae</taxon>
        <taxon>Telluria group</taxon>
        <taxon>Duganella</taxon>
    </lineage>
</organism>
<dbReference type="SUPFAM" id="SSF53187">
    <property type="entry name" value="Zn-dependent exopeptidases"/>
    <property type="match status" value="1"/>
</dbReference>
<dbReference type="RefSeq" id="WP_019923471.1">
    <property type="nucleotide sequence ID" value="NZ_CP140152.1"/>
</dbReference>
<evidence type="ECO:0000313" key="10">
    <source>
        <dbReference type="Proteomes" id="UP001326110"/>
    </source>
</evidence>
<dbReference type="Proteomes" id="UP001326110">
    <property type="component" value="Chromosome"/>
</dbReference>
<dbReference type="EMBL" id="CP140152">
    <property type="protein sequence ID" value="WQH04117.1"/>
    <property type="molecule type" value="Genomic_DNA"/>
</dbReference>
<keyword evidence="1" id="KW-0031">Aminopeptidase</keyword>
<evidence type="ECO:0000256" key="5">
    <source>
        <dbReference type="ARBA" id="ARBA00022801"/>
    </source>
</evidence>
<accession>A0ABZ0XY44</accession>
<dbReference type="Gene3D" id="3.40.630.10">
    <property type="entry name" value="Zn peptidases"/>
    <property type="match status" value="2"/>
</dbReference>
<evidence type="ECO:0000259" key="8">
    <source>
        <dbReference type="Pfam" id="PF04389"/>
    </source>
</evidence>
<keyword evidence="4 7" id="KW-0732">Signal</keyword>
<sequence>MSSPRPLLFSAAAVTLAIASASASAQVSAQGQAPMAALATISADDLVRHIKILASDEFEGRAPGSNGETKTVAYLTQEFKKLGLKPGNPDGTWVQAVPLRGQMPKPTLTYTIAGKTVALDFPEQFVAHSTSAPDQVTVDNSDLVFVGYGVQAPEFGWDDYKGMDVRGKTLLMLINDPAVPDPNNPAELDPAMFRGKAMTYYGRWTYKYEIAAKLGAKAALIIHETRPAAYPWDVVRSGGNGEQFSLVRTGDDPDAPAVPGWIQLDQAKAMLAAAGYDFDTLKKQAVTKDFRPVSLKGTASFKVANTSRTIASQNVVALIEGSDPKLKDELVVYSAHWDHLGIDERLPGPRSKQIYHGALDNASGTAALLSLAKAYQALPTPPKRSILFLATTAEERGLLGAKYYASHPLYPLKKTVANINIDGINAWGKTAQIENVTSGHSSIDALLVKHAQAQGRNMANDSRPELGSFYRADQLEFARVGVPVLYTKARSGYLNKPDGYAAKVVDHYFGKDYHQVTDDVRTDWDFSGGVQDIGLLFQVGLDIAQGVTPTWNAGSEFKPK</sequence>
<keyword evidence="10" id="KW-1185">Reference proteome</keyword>
<keyword evidence="3" id="KW-0479">Metal-binding</keyword>
<protein>
    <submittedName>
        <fullName evidence="9">M28 family peptidase</fullName>
    </submittedName>
</protein>
<feature type="chain" id="PRO_5046527679" evidence="7">
    <location>
        <begin position="26"/>
        <end position="560"/>
    </location>
</feature>
<evidence type="ECO:0000313" key="9">
    <source>
        <dbReference type="EMBL" id="WQH04117.1"/>
    </source>
</evidence>
<dbReference type="GeneID" id="43165077"/>
<dbReference type="InterPro" id="IPR007484">
    <property type="entry name" value="Peptidase_M28"/>
</dbReference>
<name>A0ABZ0XY44_9BURK</name>
<proteinExistence type="predicted"/>
<reference evidence="9 10" key="1">
    <citation type="submission" date="2023-11" db="EMBL/GenBank/DDBJ databases">
        <title>MicrobeMod: A computational toolkit for identifying prokaryotic methylation and restriction-modification with nanopore sequencing.</title>
        <authorList>
            <person name="Crits-Christoph A."/>
            <person name="Kang S.C."/>
            <person name="Lee H."/>
            <person name="Ostrov N."/>
        </authorList>
    </citation>
    <scope>NUCLEOTIDE SEQUENCE [LARGE SCALE GENOMIC DNA]</scope>
    <source>
        <strain evidence="9 10">ATCC 25935</strain>
    </source>
</reference>
<evidence type="ECO:0000256" key="1">
    <source>
        <dbReference type="ARBA" id="ARBA00022438"/>
    </source>
</evidence>
<dbReference type="PANTHER" id="PTHR12147">
    <property type="entry name" value="METALLOPEPTIDASE M28 FAMILY MEMBER"/>
    <property type="match status" value="1"/>
</dbReference>
<keyword evidence="6" id="KW-0862">Zinc</keyword>
<feature type="signal peptide" evidence="7">
    <location>
        <begin position="1"/>
        <end position="25"/>
    </location>
</feature>
<evidence type="ECO:0000256" key="7">
    <source>
        <dbReference type="SAM" id="SignalP"/>
    </source>
</evidence>
<dbReference type="PANTHER" id="PTHR12147:SF56">
    <property type="entry name" value="AMINOPEPTIDASE YDR415C-RELATED"/>
    <property type="match status" value="1"/>
</dbReference>
<keyword evidence="2" id="KW-0645">Protease</keyword>
<gene>
    <name evidence="9" type="ORF">SR858_24215</name>
</gene>